<dbReference type="GO" id="GO:0004674">
    <property type="term" value="F:protein serine/threonine kinase activity"/>
    <property type="evidence" value="ECO:0007669"/>
    <property type="project" value="UniProtKB-KW"/>
</dbReference>
<name>A0A1J4K6H5_9EUKA</name>
<sequence>MSYNPHALDHFIMPRPSSNSPYLQSASLTNSIYNRVYRSLKSQKTIFITLLERTTNLEKQYQMEFNSLGTENKNHNSNFVNQPQNNIDENEKSPKKLDNHKSTTISKKLNNTQTHSKPENLNNLNIGKNCFSKSDGEALIVYKNIINKILNAFYGNLFQINFANSDQLQEILQNDLSPSTEKLGYKILAACLSIKRLISLLSFTNYAAQTEDIGNEFQFDHFNSYNKEEYPLSPLTNPSPSFEGFPTQVSQATHENNQKVNANNELNKNASTNNEILKNSSWLKTDDDLDNPLSGINKALNTSANVCNCNEMNSSNEFKCNNEEASQFPSVICRICEKEVPLCKIEAHSKSCVIAYESSKSMKSTDDHMRKLQAYAQQTVLHADWPGEEMNAKSVIIPILHVVALLDRAIAVDPHSCGASSELDLICGLLGSVGCIFGNPDASSIVSRAQALSAEKSTASVKLEEAMDIVKLTTNDENTDFKVTTIADFTFIRRISSGAYAKVYLTRRFQTGDLSATKVISRESLQQKNDFQRVMVEKNILAKITNPFMIRFCM</sequence>
<dbReference type="EMBL" id="MLAK01000725">
    <property type="protein sequence ID" value="OHT06488.1"/>
    <property type="molecule type" value="Genomic_DNA"/>
</dbReference>
<keyword evidence="4" id="KW-0547">Nucleotide-binding</keyword>
<feature type="region of interest" description="Disordered" evidence="9">
    <location>
        <begin position="69"/>
        <end position="120"/>
    </location>
</feature>
<evidence type="ECO:0000256" key="6">
    <source>
        <dbReference type="ARBA" id="ARBA00022840"/>
    </source>
</evidence>
<keyword evidence="2" id="KW-0723">Serine/threonine-protein kinase</keyword>
<dbReference type="AlphaFoldDB" id="A0A1J4K6H5"/>
<feature type="compositionally biased region" description="Polar residues" evidence="9">
    <location>
        <begin position="69"/>
        <end position="87"/>
    </location>
</feature>
<dbReference type="Gene3D" id="3.30.200.20">
    <property type="entry name" value="Phosphorylase Kinase, domain 1"/>
    <property type="match status" value="1"/>
</dbReference>
<evidence type="ECO:0000256" key="4">
    <source>
        <dbReference type="ARBA" id="ARBA00022741"/>
    </source>
</evidence>
<dbReference type="EC" id="2.7.11.1" evidence="1"/>
<accession>A0A1J4K6H5</accession>
<evidence type="ECO:0000256" key="9">
    <source>
        <dbReference type="SAM" id="MobiDB-lite"/>
    </source>
</evidence>
<dbReference type="InterPro" id="IPR011009">
    <property type="entry name" value="Kinase-like_dom_sf"/>
</dbReference>
<evidence type="ECO:0000259" key="10">
    <source>
        <dbReference type="PROSITE" id="PS50011"/>
    </source>
</evidence>
<dbReference type="GO" id="GO:0005524">
    <property type="term" value="F:ATP binding"/>
    <property type="evidence" value="ECO:0007669"/>
    <property type="project" value="UniProtKB-KW"/>
</dbReference>
<dbReference type="GeneID" id="94839117"/>
<evidence type="ECO:0000256" key="2">
    <source>
        <dbReference type="ARBA" id="ARBA00022527"/>
    </source>
</evidence>
<evidence type="ECO:0000313" key="12">
    <source>
        <dbReference type="Proteomes" id="UP000179807"/>
    </source>
</evidence>
<dbReference type="VEuPathDB" id="TrichDB:TRFO_25519"/>
<dbReference type="GO" id="GO:0035556">
    <property type="term" value="P:intracellular signal transduction"/>
    <property type="evidence" value="ECO:0007669"/>
    <property type="project" value="TreeGrafter"/>
</dbReference>
<reference evidence="11" key="1">
    <citation type="submission" date="2016-10" db="EMBL/GenBank/DDBJ databases">
        <authorList>
            <person name="Benchimol M."/>
            <person name="Almeida L.G."/>
            <person name="Vasconcelos A.T."/>
            <person name="Perreira-Neves A."/>
            <person name="Rosa I.A."/>
            <person name="Tasca T."/>
            <person name="Bogo M.R."/>
            <person name="de Souza W."/>
        </authorList>
    </citation>
    <scope>NUCLEOTIDE SEQUENCE [LARGE SCALE GENOMIC DNA]</scope>
    <source>
        <strain evidence="11">K</strain>
    </source>
</reference>
<dbReference type="SUPFAM" id="SSF56112">
    <property type="entry name" value="Protein kinase-like (PK-like)"/>
    <property type="match status" value="1"/>
</dbReference>
<keyword evidence="6" id="KW-0067">ATP-binding</keyword>
<keyword evidence="3" id="KW-0808">Transferase</keyword>
<dbReference type="RefSeq" id="XP_068359624.1">
    <property type="nucleotide sequence ID" value="XM_068504413.1"/>
</dbReference>
<evidence type="ECO:0000313" key="11">
    <source>
        <dbReference type="EMBL" id="OHT06488.1"/>
    </source>
</evidence>
<evidence type="ECO:0000256" key="3">
    <source>
        <dbReference type="ARBA" id="ARBA00022679"/>
    </source>
</evidence>
<dbReference type="InterPro" id="IPR000719">
    <property type="entry name" value="Prot_kinase_dom"/>
</dbReference>
<feature type="domain" description="Protein kinase" evidence="10">
    <location>
        <begin position="489"/>
        <end position="554"/>
    </location>
</feature>
<comment type="caution">
    <text evidence="11">The sequence shown here is derived from an EMBL/GenBank/DDBJ whole genome shotgun (WGS) entry which is preliminary data.</text>
</comment>
<evidence type="ECO:0000256" key="5">
    <source>
        <dbReference type="ARBA" id="ARBA00022777"/>
    </source>
</evidence>
<feature type="compositionally biased region" description="Basic and acidic residues" evidence="9">
    <location>
        <begin position="89"/>
        <end position="101"/>
    </location>
</feature>
<gene>
    <name evidence="11" type="ORF">TRFO_25519</name>
</gene>
<dbReference type="InterPro" id="IPR050236">
    <property type="entry name" value="Ser_Thr_kinase_AGC"/>
</dbReference>
<comment type="catalytic activity">
    <reaction evidence="7">
        <text>L-threonyl-[protein] + ATP = O-phospho-L-threonyl-[protein] + ADP + H(+)</text>
        <dbReference type="Rhea" id="RHEA:46608"/>
        <dbReference type="Rhea" id="RHEA-COMP:11060"/>
        <dbReference type="Rhea" id="RHEA-COMP:11605"/>
        <dbReference type="ChEBI" id="CHEBI:15378"/>
        <dbReference type="ChEBI" id="CHEBI:30013"/>
        <dbReference type="ChEBI" id="CHEBI:30616"/>
        <dbReference type="ChEBI" id="CHEBI:61977"/>
        <dbReference type="ChEBI" id="CHEBI:456216"/>
        <dbReference type="EC" id="2.7.11.1"/>
    </reaction>
</comment>
<feature type="compositionally biased region" description="Polar residues" evidence="9">
    <location>
        <begin position="102"/>
        <end position="120"/>
    </location>
</feature>
<comment type="catalytic activity">
    <reaction evidence="8">
        <text>L-seryl-[protein] + ATP = O-phospho-L-seryl-[protein] + ADP + H(+)</text>
        <dbReference type="Rhea" id="RHEA:17989"/>
        <dbReference type="Rhea" id="RHEA-COMP:9863"/>
        <dbReference type="Rhea" id="RHEA-COMP:11604"/>
        <dbReference type="ChEBI" id="CHEBI:15378"/>
        <dbReference type="ChEBI" id="CHEBI:29999"/>
        <dbReference type="ChEBI" id="CHEBI:30616"/>
        <dbReference type="ChEBI" id="CHEBI:83421"/>
        <dbReference type="ChEBI" id="CHEBI:456216"/>
        <dbReference type="EC" id="2.7.11.1"/>
    </reaction>
</comment>
<dbReference type="Proteomes" id="UP000179807">
    <property type="component" value="Unassembled WGS sequence"/>
</dbReference>
<dbReference type="PANTHER" id="PTHR24356">
    <property type="entry name" value="SERINE/THREONINE-PROTEIN KINASE"/>
    <property type="match status" value="1"/>
</dbReference>
<dbReference type="PANTHER" id="PTHR24356:SF1">
    <property type="entry name" value="SERINE_THREONINE-PROTEIN KINASE GREATWALL"/>
    <property type="match status" value="1"/>
</dbReference>
<evidence type="ECO:0000256" key="7">
    <source>
        <dbReference type="ARBA" id="ARBA00047899"/>
    </source>
</evidence>
<proteinExistence type="predicted"/>
<dbReference type="PROSITE" id="PS50011">
    <property type="entry name" value="PROTEIN_KINASE_DOM"/>
    <property type="match status" value="1"/>
</dbReference>
<protein>
    <recommendedName>
        <fullName evidence="1">non-specific serine/threonine protein kinase</fullName>
        <ecNumber evidence="1">2.7.11.1</ecNumber>
    </recommendedName>
</protein>
<keyword evidence="5" id="KW-0418">Kinase</keyword>
<evidence type="ECO:0000256" key="8">
    <source>
        <dbReference type="ARBA" id="ARBA00048679"/>
    </source>
</evidence>
<evidence type="ECO:0000256" key="1">
    <source>
        <dbReference type="ARBA" id="ARBA00012513"/>
    </source>
</evidence>
<keyword evidence="12" id="KW-1185">Reference proteome</keyword>
<organism evidence="11 12">
    <name type="scientific">Tritrichomonas foetus</name>
    <dbReference type="NCBI Taxonomy" id="1144522"/>
    <lineage>
        <taxon>Eukaryota</taxon>
        <taxon>Metamonada</taxon>
        <taxon>Parabasalia</taxon>
        <taxon>Tritrichomonadida</taxon>
        <taxon>Tritrichomonadidae</taxon>
        <taxon>Tritrichomonas</taxon>
    </lineage>
</organism>